<organism evidence="2 3">
    <name type="scientific">Trichodelitschia bisporula</name>
    <dbReference type="NCBI Taxonomy" id="703511"/>
    <lineage>
        <taxon>Eukaryota</taxon>
        <taxon>Fungi</taxon>
        <taxon>Dikarya</taxon>
        <taxon>Ascomycota</taxon>
        <taxon>Pezizomycotina</taxon>
        <taxon>Dothideomycetes</taxon>
        <taxon>Dothideomycetes incertae sedis</taxon>
        <taxon>Phaeotrichales</taxon>
        <taxon>Phaeotrichaceae</taxon>
        <taxon>Trichodelitschia</taxon>
    </lineage>
</organism>
<feature type="compositionally biased region" description="Basic and acidic residues" evidence="1">
    <location>
        <begin position="31"/>
        <end position="40"/>
    </location>
</feature>
<feature type="compositionally biased region" description="Gly residues" evidence="1">
    <location>
        <begin position="16"/>
        <end position="30"/>
    </location>
</feature>
<feature type="compositionally biased region" description="Low complexity" evidence="1">
    <location>
        <begin position="78"/>
        <end position="88"/>
    </location>
</feature>
<feature type="compositionally biased region" description="Basic residues" evidence="1">
    <location>
        <begin position="65"/>
        <end position="75"/>
    </location>
</feature>
<dbReference type="EMBL" id="ML996699">
    <property type="protein sequence ID" value="KAF2398787.1"/>
    <property type="molecule type" value="Genomic_DNA"/>
</dbReference>
<evidence type="ECO:0000313" key="2">
    <source>
        <dbReference type="EMBL" id="KAF2398787.1"/>
    </source>
</evidence>
<evidence type="ECO:0000256" key="1">
    <source>
        <dbReference type="SAM" id="MobiDB-lite"/>
    </source>
</evidence>
<dbReference type="Proteomes" id="UP000799640">
    <property type="component" value="Unassembled WGS sequence"/>
</dbReference>
<proteinExistence type="predicted"/>
<feature type="compositionally biased region" description="Basic and acidic residues" evidence="1">
    <location>
        <begin position="1"/>
        <end position="14"/>
    </location>
</feature>
<gene>
    <name evidence="2" type="ORF">EJ06DRAFT_91400</name>
</gene>
<accession>A0A6G1HSG8</accession>
<dbReference type="AlphaFoldDB" id="A0A6G1HSG8"/>
<feature type="region of interest" description="Disordered" evidence="1">
    <location>
        <begin position="1"/>
        <end position="88"/>
    </location>
</feature>
<evidence type="ECO:0000313" key="3">
    <source>
        <dbReference type="Proteomes" id="UP000799640"/>
    </source>
</evidence>
<protein>
    <submittedName>
        <fullName evidence="2">Uncharacterized protein</fullName>
    </submittedName>
</protein>
<reference evidence="2" key="1">
    <citation type="journal article" date="2020" name="Stud. Mycol.">
        <title>101 Dothideomycetes genomes: a test case for predicting lifestyles and emergence of pathogens.</title>
        <authorList>
            <person name="Haridas S."/>
            <person name="Albert R."/>
            <person name="Binder M."/>
            <person name="Bloem J."/>
            <person name="Labutti K."/>
            <person name="Salamov A."/>
            <person name="Andreopoulos B."/>
            <person name="Baker S."/>
            <person name="Barry K."/>
            <person name="Bills G."/>
            <person name="Bluhm B."/>
            <person name="Cannon C."/>
            <person name="Castanera R."/>
            <person name="Culley D."/>
            <person name="Daum C."/>
            <person name="Ezra D."/>
            <person name="Gonzalez J."/>
            <person name="Henrissat B."/>
            <person name="Kuo A."/>
            <person name="Liang C."/>
            <person name="Lipzen A."/>
            <person name="Lutzoni F."/>
            <person name="Magnuson J."/>
            <person name="Mondo S."/>
            <person name="Nolan M."/>
            <person name="Ohm R."/>
            <person name="Pangilinan J."/>
            <person name="Park H.-J."/>
            <person name="Ramirez L."/>
            <person name="Alfaro M."/>
            <person name="Sun H."/>
            <person name="Tritt A."/>
            <person name="Yoshinaga Y."/>
            <person name="Zwiers L.-H."/>
            <person name="Turgeon B."/>
            <person name="Goodwin S."/>
            <person name="Spatafora J."/>
            <person name="Crous P."/>
            <person name="Grigoriev I."/>
        </authorList>
    </citation>
    <scope>NUCLEOTIDE SEQUENCE</scope>
    <source>
        <strain evidence="2">CBS 262.69</strain>
    </source>
</reference>
<name>A0A6G1HSG8_9PEZI</name>
<keyword evidence="3" id="KW-1185">Reference proteome</keyword>
<sequence length="88" mass="8970">MKCRKGDGGEEDGVKNSGGGGGGGGSGGGRGRGERGRGEGGRGGGGRLKKRKPRWSCHLTNSAKKVVRKERRKPFSKSSRSASAGSRG</sequence>